<proteinExistence type="predicted"/>
<evidence type="ECO:0000256" key="1">
    <source>
        <dbReference type="SAM" id="Phobius"/>
    </source>
</evidence>
<keyword evidence="1" id="KW-1133">Transmembrane helix</keyword>
<dbReference type="Proteomes" id="UP000594121">
    <property type="component" value="Chromosome"/>
</dbReference>
<dbReference type="KEGG" id="thel:IG193_04910"/>
<dbReference type="GeneID" id="59149212"/>
<dbReference type="AlphaFoldDB" id="A0A7L9FES7"/>
<keyword evidence="1" id="KW-0812">Transmembrane</keyword>
<sequence length="79" mass="8527">MKMGSVLAVSGSMMVAAWLLLLAFVIIVEIVAKSFTGIVRDIIGLGVFLALIILSVFAVETFRTKLFPRIISEPSSAKE</sequence>
<organism evidence="2 3">
    <name type="scientific">Infirmifilum lucidum</name>
    <dbReference type="NCBI Taxonomy" id="2776706"/>
    <lineage>
        <taxon>Archaea</taxon>
        <taxon>Thermoproteota</taxon>
        <taxon>Thermoprotei</taxon>
        <taxon>Thermofilales</taxon>
        <taxon>Thermofilaceae</taxon>
        <taxon>Infirmifilum</taxon>
    </lineage>
</organism>
<evidence type="ECO:0000313" key="3">
    <source>
        <dbReference type="Proteomes" id="UP000594121"/>
    </source>
</evidence>
<protein>
    <submittedName>
        <fullName evidence="2">Uncharacterized protein</fullName>
    </submittedName>
</protein>
<feature type="transmembrane region" description="Helical" evidence="1">
    <location>
        <begin position="42"/>
        <end position="62"/>
    </location>
</feature>
<dbReference type="EMBL" id="CP062310">
    <property type="protein sequence ID" value="QOJ78131.1"/>
    <property type="molecule type" value="Genomic_DNA"/>
</dbReference>
<keyword evidence="1" id="KW-0472">Membrane</keyword>
<gene>
    <name evidence="2" type="ORF">IG193_04910</name>
</gene>
<evidence type="ECO:0000313" key="2">
    <source>
        <dbReference type="EMBL" id="QOJ78131.1"/>
    </source>
</evidence>
<dbReference type="RefSeq" id="WP_192818104.1">
    <property type="nucleotide sequence ID" value="NZ_CP062310.1"/>
</dbReference>
<accession>A0A7L9FES7</accession>
<reference evidence="2 3" key="1">
    <citation type="submission" date="2020-10" db="EMBL/GenBank/DDBJ databases">
        <title>Thermofilum lucidum 3507LT sp. nov. a novel member of Thermofilaceae family isolated from Chile hot spring, and proposal of description order Thermofilales.</title>
        <authorList>
            <person name="Zayulina K.S."/>
            <person name="Elcheninov A.G."/>
            <person name="Toshchakov S.V."/>
            <person name="Kublanov I.V."/>
        </authorList>
    </citation>
    <scope>NUCLEOTIDE SEQUENCE [LARGE SCALE GENOMIC DNA]</scope>
    <source>
        <strain evidence="2 3">3507LT</strain>
    </source>
</reference>
<name>A0A7L9FES7_9CREN</name>
<keyword evidence="3" id="KW-1185">Reference proteome</keyword>
<dbReference type="InParanoid" id="A0A7L9FES7"/>